<accession>A0A927BUM3</accession>
<keyword evidence="1" id="KW-0472">Membrane</keyword>
<organism evidence="2 3">
    <name type="scientific">Paenibacillus sabuli</name>
    <dbReference type="NCBI Taxonomy" id="2772509"/>
    <lineage>
        <taxon>Bacteria</taxon>
        <taxon>Bacillati</taxon>
        <taxon>Bacillota</taxon>
        <taxon>Bacilli</taxon>
        <taxon>Bacillales</taxon>
        <taxon>Paenibacillaceae</taxon>
        <taxon>Paenibacillus</taxon>
    </lineage>
</organism>
<feature type="transmembrane region" description="Helical" evidence="1">
    <location>
        <begin position="178"/>
        <end position="203"/>
    </location>
</feature>
<dbReference type="PANTHER" id="PTHR37305:SF1">
    <property type="entry name" value="MEMBRANE PROTEIN"/>
    <property type="match status" value="1"/>
</dbReference>
<feature type="transmembrane region" description="Helical" evidence="1">
    <location>
        <begin position="229"/>
        <end position="251"/>
    </location>
</feature>
<feature type="transmembrane region" description="Helical" evidence="1">
    <location>
        <begin position="21"/>
        <end position="42"/>
    </location>
</feature>
<reference evidence="2" key="1">
    <citation type="submission" date="2020-09" db="EMBL/GenBank/DDBJ databases">
        <title>A novel bacterium of genus Paenibacillus, isolated from South China Sea.</title>
        <authorList>
            <person name="Huang H."/>
            <person name="Mo K."/>
            <person name="Hu Y."/>
        </authorList>
    </citation>
    <scope>NUCLEOTIDE SEQUENCE</scope>
    <source>
        <strain evidence="2">IB182496</strain>
    </source>
</reference>
<evidence type="ECO:0000313" key="3">
    <source>
        <dbReference type="Proteomes" id="UP000621560"/>
    </source>
</evidence>
<sequence length="258" mass="28399">MSDFWQLVTNENMKIYRRPRTWIMLGVLLAITAAVPISIFAFEEGGLSMWMPFQVNTSMSVVLVTVFAVVLSAESVAGEFSSGTIKLLLIRPWSRSKLLLSKYIALLLFALLFMVGMLAWNLGLNALLFGYDGSNEMGSLSALNYFLQTYLFEFITLVVIVTISFLISTVFRSGGLAIGLSIFLLLIGSAISGMLSLLDYAWVKYLLFVNLDLTTYIGGGSSMIEGTSLGFSLAVLAAYYVVFVVITWIVFSKRDVAA</sequence>
<feature type="transmembrane region" description="Helical" evidence="1">
    <location>
        <begin position="103"/>
        <end position="130"/>
    </location>
</feature>
<gene>
    <name evidence="2" type="ORF">IDH44_18210</name>
</gene>
<dbReference type="Pfam" id="PF12730">
    <property type="entry name" value="ABC2_membrane_4"/>
    <property type="match status" value="1"/>
</dbReference>
<evidence type="ECO:0000313" key="2">
    <source>
        <dbReference type="EMBL" id="MBD2847137.1"/>
    </source>
</evidence>
<feature type="transmembrane region" description="Helical" evidence="1">
    <location>
        <begin position="150"/>
        <end position="171"/>
    </location>
</feature>
<feature type="transmembrane region" description="Helical" evidence="1">
    <location>
        <begin position="62"/>
        <end position="82"/>
    </location>
</feature>
<comment type="caution">
    <text evidence="2">The sequence shown here is derived from an EMBL/GenBank/DDBJ whole genome shotgun (WGS) entry which is preliminary data.</text>
</comment>
<name>A0A927BUM3_9BACL</name>
<keyword evidence="3" id="KW-1185">Reference proteome</keyword>
<protein>
    <submittedName>
        <fullName evidence="2">DUF2705 family protein</fullName>
    </submittedName>
</protein>
<dbReference type="AlphaFoldDB" id="A0A927BUM3"/>
<keyword evidence="1" id="KW-0812">Transmembrane</keyword>
<dbReference type="Proteomes" id="UP000621560">
    <property type="component" value="Unassembled WGS sequence"/>
</dbReference>
<evidence type="ECO:0000256" key="1">
    <source>
        <dbReference type="SAM" id="Phobius"/>
    </source>
</evidence>
<proteinExistence type="predicted"/>
<dbReference type="EMBL" id="JACXIZ010000033">
    <property type="protein sequence ID" value="MBD2847137.1"/>
    <property type="molecule type" value="Genomic_DNA"/>
</dbReference>
<keyword evidence="1" id="KW-1133">Transmembrane helix</keyword>
<dbReference type="PANTHER" id="PTHR37305">
    <property type="entry name" value="INTEGRAL MEMBRANE PROTEIN-RELATED"/>
    <property type="match status" value="1"/>
</dbReference>